<organism evidence="3 4">
    <name type="scientific">Dendrobium nobile</name>
    <name type="common">Orchid</name>
    <dbReference type="NCBI Taxonomy" id="94219"/>
    <lineage>
        <taxon>Eukaryota</taxon>
        <taxon>Viridiplantae</taxon>
        <taxon>Streptophyta</taxon>
        <taxon>Embryophyta</taxon>
        <taxon>Tracheophyta</taxon>
        <taxon>Spermatophyta</taxon>
        <taxon>Magnoliopsida</taxon>
        <taxon>Liliopsida</taxon>
        <taxon>Asparagales</taxon>
        <taxon>Orchidaceae</taxon>
        <taxon>Epidendroideae</taxon>
        <taxon>Malaxideae</taxon>
        <taxon>Dendrobiinae</taxon>
        <taxon>Dendrobium</taxon>
    </lineage>
</organism>
<dbReference type="InterPro" id="IPR001810">
    <property type="entry name" value="F-box_dom"/>
</dbReference>
<feature type="region of interest" description="Disordered" evidence="1">
    <location>
        <begin position="241"/>
        <end position="261"/>
    </location>
</feature>
<dbReference type="SUPFAM" id="SSF81383">
    <property type="entry name" value="F-box domain"/>
    <property type="match status" value="1"/>
</dbReference>
<dbReference type="InterPro" id="IPR036047">
    <property type="entry name" value="F-box-like_dom_sf"/>
</dbReference>
<dbReference type="PANTHER" id="PTHR33736">
    <property type="entry name" value="F-BOX PROTEIN-RELATED"/>
    <property type="match status" value="1"/>
</dbReference>
<name>A0A8T3C9I9_DENNO</name>
<dbReference type="CDD" id="cd09917">
    <property type="entry name" value="F-box_SF"/>
    <property type="match status" value="1"/>
</dbReference>
<feature type="compositionally biased region" description="Basic and acidic residues" evidence="1">
    <location>
        <begin position="241"/>
        <end position="253"/>
    </location>
</feature>
<protein>
    <recommendedName>
        <fullName evidence="2">F-box domain-containing protein</fullName>
    </recommendedName>
</protein>
<dbReference type="Proteomes" id="UP000829196">
    <property type="component" value="Unassembled WGS sequence"/>
</dbReference>
<dbReference type="AlphaFoldDB" id="A0A8T3C9I9"/>
<accession>A0A8T3C9I9</accession>
<proteinExistence type="predicted"/>
<dbReference type="EMBL" id="JAGYWB010000001">
    <property type="protein sequence ID" value="KAI0531101.1"/>
    <property type="molecule type" value="Genomic_DNA"/>
</dbReference>
<evidence type="ECO:0000256" key="1">
    <source>
        <dbReference type="SAM" id="MobiDB-lite"/>
    </source>
</evidence>
<evidence type="ECO:0000313" key="4">
    <source>
        <dbReference type="Proteomes" id="UP000829196"/>
    </source>
</evidence>
<dbReference type="PROSITE" id="PS50181">
    <property type="entry name" value="FBOX"/>
    <property type="match status" value="1"/>
</dbReference>
<dbReference type="Pfam" id="PF12937">
    <property type="entry name" value="F-box-like"/>
    <property type="match status" value="1"/>
</dbReference>
<comment type="caution">
    <text evidence="3">The sequence shown here is derived from an EMBL/GenBank/DDBJ whole genome shotgun (WGS) entry which is preliminary data.</text>
</comment>
<feature type="domain" description="F-box" evidence="2">
    <location>
        <begin position="6"/>
        <end position="52"/>
    </location>
</feature>
<evidence type="ECO:0000259" key="2">
    <source>
        <dbReference type="PROSITE" id="PS50181"/>
    </source>
</evidence>
<gene>
    <name evidence="3" type="ORF">KFK09_000653</name>
</gene>
<reference evidence="3" key="1">
    <citation type="journal article" date="2022" name="Front. Genet.">
        <title>Chromosome-Scale Assembly of the Dendrobium nobile Genome Provides Insights Into the Molecular Mechanism of the Biosynthesis of the Medicinal Active Ingredient of Dendrobium.</title>
        <authorList>
            <person name="Xu Q."/>
            <person name="Niu S.-C."/>
            <person name="Li K.-L."/>
            <person name="Zheng P.-J."/>
            <person name="Zhang X.-J."/>
            <person name="Jia Y."/>
            <person name="Liu Y."/>
            <person name="Niu Y.-X."/>
            <person name="Yu L.-H."/>
            <person name="Chen D.-F."/>
            <person name="Zhang G.-Q."/>
        </authorList>
    </citation>
    <scope>NUCLEOTIDE SEQUENCE</scope>
    <source>
        <tissue evidence="3">Leaf</tissue>
    </source>
</reference>
<keyword evidence="4" id="KW-1185">Reference proteome</keyword>
<dbReference type="OrthoDB" id="671172at2759"/>
<dbReference type="PANTHER" id="PTHR33736:SF13">
    <property type="entry name" value="OS11G0155100 PROTEIN"/>
    <property type="match status" value="1"/>
</dbReference>
<sequence>MAAATSIFLEDLPDDILLHILSHLDGQSLAAAGCSSSHLHRLSSLPSLWLNLCVSNYPSLLLLPSLPFSPRSFFSLAFPLSSSSSSSSPTAQSSPDFVSSFVDLRYRGVPILSRIISTDTRSPLFFSPPFRLEAIDGHLRPDPAFSPADLELSWVMVDRTGDRVVDVSSWKPVSVERNWFSGDVRVRFATAVGEGRAVVVPTVMCSVVGVREVWLMVEDGDGVPMNGTDSMVVIGEMMDGGRKGARRRDGREGFRKRRITG</sequence>
<dbReference type="InterPro" id="IPR045283">
    <property type="entry name" value="AT3G44326-like"/>
</dbReference>
<dbReference type="Gene3D" id="1.20.1280.50">
    <property type="match status" value="1"/>
</dbReference>
<evidence type="ECO:0000313" key="3">
    <source>
        <dbReference type="EMBL" id="KAI0531101.1"/>
    </source>
</evidence>